<dbReference type="InterPro" id="IPR044730">
    <property type="entry name" value="RNase_H-like_dom_plant"/>
</dbReference>
<accession>A0A6A3BMH8</accession>
<protein>
    <recommendedName>
        <fullName evidence="1">RNase H type-1 domain-containing protein</fullName>
    </recommendedName>
</protein>
<dbReference type="Proteomes" id="UP000436088">
    <property type="component" value="Unassembled WGS sequence"/>
</dbReference>
<evidence type="ECO:0000313" key="3">
    <source>
        <dbReference type="Proteomes" id="UP000436088"/>
    </source>
</evidence>
<gene>
    <name evidence="2" type="ORF">F3Y22_tig00110017pilonHSYRG00099</name>
</gene>
<keyword evidence="3" id="KW-1185">Reference proteome</keyword>
<proteinExistence type="predicted"/>
<organism evidence="2 3">
    <name type="scientific">Hibiscus syriacus</name>
    <name type="common">Rose of Sharon</name>
    <dbReference type="NCBI Taxonomy" id="106335"/>
    <lineage>
        <taxon>Eukaryota</taxon>
        <taxon>Viridiplantae</taxon>
        <taxon>Streptophyta</taxon>
        <taxon>Embryophyta</taxon>
        <taxon>Tracheophyta</taxon>
        <taxon>Spermatophyta</taxon>
        <taxon>Magnoliopsida</taxon>
        <taxon>eudicotyledons</taxon>
        <taxon>Gunneridae</taxon>
        <taxon>Pentapetalae</taxon>
        <taxon>rosids</taxon>
        <taxon>malvids</taxon>
        <taxon>Malvales</taxon>
        <taxon>Malvaceae</taxon>
        <taxon>Malvoideae</taxon>
        <taxon>Hibiscus</taxon>
    </lineage>
</organism>
<evidence type="ECO:0000313" key="2">
    <source>
        <dbReference type="EMBL" id="KAE8718166.1"/>
    </source>
</evidence>
<dbReference type="InterPro" id="IPR052929">
    <property type="entry name" value="RNase_H-like_EbsB-rel"/>
</dbReference>
<dbReference type="EMBL" id="VEPZ02000814">
    <property type="protein sequence ID" value="KAE8718166.1"/>
    <property type="molecule type" value="Genomic_DNA"/>
</dbReference>
<dbReference type="Pfam" id="PF13456">
    <property type="entry name" value="RVT_3"/>
    <property type="match status" value="1"/>
</dbReference>
<evidence type="ECO:0000259" key="1">
    <source>
        <dbReference type="Pfam" id="PF13456"/>
    </source>
</evidence>
<reference evidence="2" key="1">
    <citation type="submission" date="2019-09" db="EMBL/GenBank/DDBJ databases">
        <title>Draft genome information of white flower Hibiscus syriacus.</title>
        <authorList>
            <person name="Kim Y.-M."/>
        </authorList>
    </citation>
    <scope>NUCLEOTIDE SEQUENCE [LARGE SCALE GENOMIC DNA]</scope>
    <source>
        <strain evidence="2">YM2019G1</strain>
    </source>
</reference>
<dbReference type="PANTHER" id="PTHR47074:SF61">
    <property type="entry name" value="RNASE H TYPE-1 DOMAIN-CONTAINING PROTEIN"/>
    <property type="match status" value="1"/>
</dbReference>
<dbReference type="InterPro" id="IPR002156">
    <property type="entry name" value="RNaseH_domain"/>
</dbReference>
<dbReference type="CDD" id="cd06222">
    <property type="entry name" value="RNase_H_like"/>
    <property type="match status" value="1"/>
</dbReference>
<comment type="caution">
    <text evidence="2">The sequence shown here is derived from an EMBL/GenBank/DDBJ whole genome shotgun (WGS) entry which is preliminary data.</text>
</comment>
<sequence>MGLNKIELEGDSRAVIQKINSPSEDFSVIRPFTSDARAMASHFQFCTFNFVPRNCNLAAHALCREGMRIKEDRYWIKDAPGDVSLAAADDRRLIDPP</sequence>
<dbReference type="AlphaFoldDB" id="A0A6A3BMH8"/>
<feature type="domain" description="RNase H type-1" evidence="1">
    <location>
        <begin position="2"/>
        <end position="65"/>
    </location>
</feature>
<dbReference type="Gene3D" id="3.30.420.10">
    <property type="entry name" value="Ribonuclease H-like superfamily/Ribonuclease H"/>
    <property type="match status" value="1"/>
</dbReference>
<dbReference type="InterPro" id="IPR036397">
    <property type="entry name" value="RNaseH_sf"/>
</dbReference>
<dbReference type="PANTHER" id="PTHR47074">
    <property type="entry name" value="BNAC02G40300D PROTEIN"/>
    <property type="match status" value="1"/>
</dbReference>
<name>A0A6A3BMH8_HIBSY</name>
<dbReference type="GO" id="GO:0004523">
    <property type="term" value="F:RNA-DNA hybrid ribonuclease activity"/>
    <property type="evidence" value="ECO:0007669"/>
    <property type="project" value="InterPro"/>
</dbReference>
<dbReference type="GO" id="GO:0003676">
    <property type="term" value="F:nucleic acid binding"/>
    <property type="evidence" value="ECO:0007669"/>
    <property type="project" value="InterPro"/>
</dbReference>